<dbReference type="SMART" id="SM00283">
    <property type="entry name" value="MA"/>
    <property type="match status" value="1"/>
</dbReference>
<feature type="transmembrane region" description="Helical" evidence="3">
    <location>
        <begin position="202"/>
        <end position="222"/>
    </location>
</feature>
<dbReference type="SMART" id="SM00304">
    <property type="entry name" value="HAMP"/>
    <property type="match status" value="2"/>
</dbReference>
<dbReference type="AlphaFoldDB" id="A0A6J7HVY2"/>
<dbReference type="PROSITE" id="PS50111">
    <property type="entry name" value="CHEMOTAXIS_TRANSDUC_2"/>
    <property type="match status" value="1"/>
</dbReference>
<proteinExistence type="inferred from homology"/>
<dbReference type="Pfam" id="PF00672">
    <property type="entry name" value="HAMP"/>
    <property type="match status" value="1"/>
</dbReference>
<keyword evidence="3" id="KW-0812">Transmembrane</keyword>
<gene>
    <name evidence="6" type="ORF">UFOPK3609_01509</name>
</gene>
<organism evidence="6">
    <name type="scientific">freshwater metagenome</name>
    <dbReference type="NCBI Taxonomy" id="449393"/>
    <lineage>
        <taxon>unclassified sequences</taxon>
        <taxon>metagenomes</taxon>
        <taxon>ecological metagenomes</taxon>
    </lineage>
</organism>
<feature type="transmembrane region" description="Helical" evidence="3">
    <location>
        <begin position="20"/>
        <end position="41"/>
    </location>
</feature>
<dbReference type="Pfam" id="PF00015">
    <property type="entry name" value="MCPsignal"/>
    <property type="match status" value="1"/>
</dbReference>
<dbReference type="PROSITE" id="PS50885">
    <property type="entry name" value="HAMP"/>
    <property type="match status" value="1"/>
</dbReference>
<dbReference type="PANTHER" id="PTHR32089:SF112">
    <property type="entry name" value="LYSOZYME-LIKE PROTEIN-RELATED"/>
    <property type="match status" value="1"/>
</dbReference>
<reference evidence="6" key="1">
    <citation type="submission" date="2020-05" db="EMBL/GenBank/DDBJ databases">
        <authorList>
            <person name="Chiriac C."/>
            <person name="Salcher M."/>
            <person name="Ghai R."/>
            <person name="Kavagutti S V."/>
        </authorList>
    </citation>
    <scope>NUCLEOTIDE SEQUENCE</scope>
</reference>
<dbReference type="SUPFAM" id="SSF58104">
    <property type="entry name" value="Methyl-accepting chemotaxis protein (MCP) signaling domain"/>
    <property type="match status" value="1"/>
</dbReference>
<accession>A0A6J7HVY2</accession>
<dbReference type="GO" id="GO:0007165">
    <property type="term" value="P:signal transduction"/>
    <property type="evidence" value="ECO:0007669"/>
    <property type="project" value="UniProtKB-KW"/>
</dbReference>
<dbReference type="CDD" id="cd06225">
    <property type="entry name" value="HAMP"/>
    <property type="match status" value="1"/>
</dbReference>
<keyword evidence="3" id="KW-1133">Transmembrane helix</keyword>
<evidence type="ECO:0000256" key="3">
    <source>
        <dbReference type="SAM" id="Phobius"/>
    </source>
</evidence>
<protein>
    <submittedName>
        <fullName evidence="6">Unannotated protein</fullName>
    </submittedName>
</protein>
<dbReference type="Gene3D" id="1.10.287.950">
    <property type="entry name" value="Methyl-accepting chemotaxis protein"/>
    <property type="match status" value="1"/>
</dbReference>
<dbReference type="InterPro" id="IPR004089">
    <property type="entry name" value="MCPsignal_dom"/>
</dbReference>
<dbReference type="InterPro" id="IPR003660">
    <property type="entry name" value="HAMP_dom"/>
</dbReference>
<evidence type="ECO:0000256" key="2">
    <source>
        <dbReference type="ARBA" id="ARBA00029447"/>
    </source>
</evidence>
<evidence type="ECO:0000259" key="5">
    <source>
        <dbReference type="PROSITE" id="PS50885"/>
    </source>
</evidence>
<sequence length="538" mass="55052">MDVTPLPTRRPLDPRSWGVRARLLAAILVVAAVAVGVAAMGTARMAALDDRAGEVYDEGLVPLDAVRTLQALWWEQSTELARANIVTLPPATIAESQQRAQELHGEVADQVELIAGLPLDDTARSAMADFTTANDTYDQALGSLIAAAATTDQSGVPGFLRTMSQQEDVMAQALTTATAAAEQTASAAEVEAADTYRTGRDLVVALAVAGLLLAVGLALLVARSVTGPVRRIQETLEKVAAGDLRVRVAATGTDELGRVSAALDRSLDAITGVLRVASDSARHLAESSGRLAATADAMGEDARVAAQQAATVLDGATGVTASVDTVAAGSTQMRAAINEISSNAQQASRVAGQAVGVAEQTTQMVGKLGESSEEIASVVKMITAIAEQTNLLALNATIEAARAGEAGKGFAVVASEVKELAQETARATETIARRVESIRSDTAGAVEAIGAISTVIGEINDFQATIAAAVEEQTATTDEMSRSVSEAAGGSRHISTAIAGLAEGTRTSTARVAAAQTASADLARMGSELETALAAFTV</sequence>
<comment type="similarity">
    <text evidence="2">Belongs to the methyl-accepting chemotaxis (MCP) protein family.</text>
</comment>
<evidence type="ECO:0000256" key="1">
    <source>
        <dbReference type="ARBA" id="ARBA00023224"/>
    </source>
</evidence>
<dbReference type="GO" id="GO:0016020">
    <property type="term" value="C:membrane"/>
    <property type="evidence" value="ECO:0007669"/>
    <property type="project" value="InterPro"/>
</dbReference>
<dbReference type="EMBL" id="CAFBMQ010000256">
    <property type="protein sequence ID" value="CAB4923146.1"/>
    <property type="molecule type" value="Genomic_DNA"/>
</dbReference>
<dbReference type="InterPro" id="IPR024478">
    <property type="entry name" value="HlyB_4HB_MCP"/>
</dbReference>
<keyword evidence="1" id="KW-0807">Transducer</keyword>
<evidence type="ECO:0000313" key="6">
    <source>
        <dbReference type="EMBL" id="CAB4923146.1"/>
    </source>
</evidence>
<feature type="domain" description="HAMP" evidence="5">
    <location>
        <begin position="223"/>
        <end position="275"/>
    </location>
</feature>
<name>A0A6J7HVY2_9ZZZZ</name>
<evidence type="ECO:0000259" key="4">
    <source>
        <dbReference type="PROSITE" id="PS50111"/>
    </source>
</evidence>
<keyword evidence="3" id="KW-0472">Membrane</keyword>
<dbReference type="PANTHER" id="PTHR32089">
    <property type="entry name" value="METHYL-ACCEPTING CHEMOTAXIS PROTEIN MCPB"/>
    <property type="match status" value="1"/>
</dbReference>
<feature type="domain" description="Methyl-accepting transducer" evidence="4">
    <location>
        <begin position="280"/>
        <end position="523"/>
    </location>
</feature>
<dbReference type="Pfam" id="PF12729">
    <property type="entry name" value="4HB_MCP_1"/>
    <property type="match status" value="1"/>
</dbReference>